<comment type="caution">
    <text evidence="2">The sequence shown here is derived from an EMBL/GenBank/DDBJ whole genome shotgun (WGS) entry which is preliminary data.</text>
</comment>
<evidence type="ECO:0000256" key="1">
    <source>
        <dbReference type="SAM" id="Coils"/>
    </source>
</evidence>
<keyword evidence="1" id="KW-0175">Coiled coil</keyword>
<sequence length="424" mass="48913">MSTSTPESRELLRLYKCVVETGTGVLTAFAQNKLLAAYNGNFKQFLDDKKHELFHLWQSKKLSCCECPPAGYIFKRMSNMDNWIFKKFYADNGPENRSHIKRKGRDVVQVCLHKYVTQNIAIHELDISAISFLLRNLIILSANETTTLDIITTTRSKICHAYSFKCYSMTLLNTTWTELENALVDLTDPSYKWSTRQQIKYLRKINLEKEEITELLSKVEEVLREVKSRSNNNADYLNCMETRLRNESINNTDAINQHTTEETSYYAAQAQQALSEKIQHTGENIHKEVKEVKKSQENSYQKIRTKLHETGSDIKEVKENQDETQAAMERPVLWQIATPEHWNLEDVEATLRNPLQKDDFFKIKFVKKGSLIMLTTVAASVLSDSQAFEAAVMSFLTKMIEDCDINTEISSRVDVKIHILNANE</sequence>
<evidence type="ECO:0000313" key="3">
    <source>
        <dbReference type="Proteomes" id="UP000596742"/>
    </source>
</evidence>
<dbReference type="EMBL" id="UYJE01003767">
    <property type="protein sequence ID" value="VDI22301.1"/>
    <property type="molecule type" value="Genomic_DNA"/>
</dbReference>
<dbReference type="AlphaFoldDB" id="A0A8B6DP44"/>
<evidence type="ECO:0008006" key="4">
    <source>
        <dbReference type="Google" id="ProtNLM"/>
    </source>
</evidence>
<feature type="coiled-coil region" evidence="1">
    <location>
        <begin position="202"/>
        <end position="229"/>
    </location>
</feature>
<proteinExistence type="predicted"/>
<dbReference type="Proteomes" id="UP000596742">
    <property type="component" value="Unassembled WGS sequence"/>
</dbReference>
<dbReference type="OrthoDB" id="6129282at2759"/>
<keyword evidence="3" id="KW-1185">Reference proteome</keyword>
<accession>A0A8B6DP44</accession>
<feature type="non-terminal residue" evidence="2">
    <location>
        <position position="1"/>
    </location>
</feature>
<gene>
    <name evidence="2" type="ORF">MGAL_10B057335</name>
</gene>
<protein>
    <recommendedName>
        <fullName evidence="4">DZIP3-like HEPN domain-containing protein</fullName>
    </recommendedName>
</protein>
<reference evidence="2" key="1">
    <citation type="submission" date="2018-11" db="EMBL/GenBank/DDBJ databases">
        <authorList>
            <person name="Alioto T."/>
            <person name="Alioto T."/>
        </authorList>
    </citation>
    <scope>NUCLEOTIDE SEQUENCE</scope>
</reference>
<evidence type="ECO:0000313" key="2">
    <source>
        <dbReference type="EMBL" id="VDI22301.1"/>
    </source>
</evidence>
<organism evidence="2 3">
    <name type="scientific">Mytilus galloprovincialis</name>
    <name type="common">Mediterranean mussel</name>
    <dbReference type="NCBI Taxonomy" id="29158"/>
    <lineage>
        <taxon>Eukaryota</taxon>
        <taxon>Metazoa</taxon>
        <taxon>Spiralia</taxon>
        <taxon>Lophotrochozoa</taxon>
        <taxon>Mollusca</taxon>
        <taxon>Bivalvia</taxon>
        <taxon>Autobranchia</taxon>
        <taxon>Pteriomorphia</taxon>
        <taxon>Mytilida</taxon>
        <taxon>Mytiloidea</taxon>
        <taxon>Mytilidae</taxon>
        <taxon>Mytilinae</taxon>
        <taxon>Mytilus</taxon>
    </lineage>
</organism>
<name>A0A8B6DP44_MYTGA</name>